<accession>A0ABW3MSA2</accession>
<keyword evidence="1" id="KW-1133">Transmembrane helix</keyword>
<dbReference type="Proteomes" id="UP001597045">
    <property type="component" value="Unassembled WGS sequence"/>
</dbReference>
<gene>
    <name evidence="2" type="ORF">ACFQ1S_45790</name>
</gene>
<proteinExistence type="predicted"/>
<protein>
    <submittedName>
        <fullName evidence="2">DUF1453 domain-containing protein</fullName>
    </submittedName>
</protein>
<evidence type="ECO:0000313" key="2">
    <source>
        <dbReference type="EMBL" id="MFD1052385.1"/>
    </source>
</evidence>
<dbReference type="EMBL" id="JBHTIS010004375">
    <property type="protein sequence ID" value="MFD1052385.1"/>
    <property type="molecule type" value="Genomic_DNA"/>
</dbReference>
<evidence type="ECO:0000256" key="1">
    <source>
        <dbReference type="SAM" id="Phobius"/>
    </source>
</evidence>
<name>A0ABW3MSA2_9PSEU</name>
<keyword evidence="1" id="KW-0472">Membrane</keyword>
<organism evidence="2 3">
    <name type="scientific">Kibdelosporangium lantanae</name>
    <dbReference type="NCBI Taxonomy" id="1497396"/>
    <lineage>
        <taxon>Bacteria</taxon>
        <taxon>Bacillati</taxon>
        <taxon>Actinomycetota</taxon>
        <taxon>Actinomycetes</taxon>
        <taxon>Pseudonocardiales</taxon>
        <taxon>Pseudonocardiaceae</taxon>
        <taxon>Kibdelosporangium</taxon>
    </lineage>
</organism>
<evidence type="ECO:0000313" key="3">
    <source>
        <dbReference type="Proteomes" id="UP001597045"/>
    </source>
</evidence>
<feature type="non-terminal residue" evidence="2">
    <location>
        <position position="120"/>
    </location>
</feature>
<keyword evidence="1" id="KW-0812">Transmembrane</keyword>
<keyword evidence="3" id="KW-1185">Reference proteome</keyword>
<reference evidence="3" key="1">
    <citation type="journal article" date="2019" name="Int. J. Syst. Evol. Microbiol.">
        <title>The Global Catalogue of Microorganisms (GCM) 10K type strain sequencing project: providing services to taxonomists for standard genome sequencing and annotation.</title>
        <authorList>
            <consortium name="The Broad Institute Genomics Platform"/>
            <consortium name="The Broad Institute Genome Sequencing Center for Infectious Disease"/>
            <person name="Wu L."/>
            <person name="Ma J."/>
        </authorList>
    </citation>
    <scope>NUCLEOTIDE SEQUENCE [LARGE SCALE GENOMIC DNA]</scope>
    <source>
        <strain evidence="3">JCM 31486</strain>
    </source>
</reference>
<feature type="transmembrane region" description="Helical" evidence="1">
    <location>
        <begin position="33"/>
        <end position="50"/>
    </location>
</feature>
<feature type="transmembrane region" description="Helical" evidence="1">
    <location>
        <begin position="57"/>
        <end position="79"/>
    </location>
</feature>
<sequence>MDPWLLAGIVVIALIVIVRRVRGEPVNPRDLFVPPVVLLVIGGIGLSRPLTGVDVTWIAVCSAVGFGLGLVRGTTPMLFTRNGVLWQRYTGWTFAVWVLSLAVNGGLDLLATANGMHHDA</sequence>
<comment type="caution">
    <text evidence="2">The sequence shown here is derived from an EMBL/GenBank/DDBJ whole genome shotgun (WGS) entry which is preliminary data.</text>
</comment>
<feature type="transmembrane region" description="Helical" evidence="1">
    <location>
        <begin position="91"/>
        <end position="111"/>
    </location>
</feature>